<feature type="compositionally biased region" description="Polar residues" evidence="2">
    <location>
        <begin position="35"/>
        <end position="49"/>
    </location>
</feature>
<dbReference type="OrthoDB" id="5971939at2759"/>
<name>A0A4Q2DHC3_9AGAR</name>
<dbReference type="STRING" id="2316362.A0A4Q2DHC3"/>
<dbReference type="EMBL" id="SDEE01000267">
    <property type="protein sequence ID" value="RXW18416.1"/>
    <property type="molecule type" value="Genomic_DNA"/>
</dbReference>
<reference evidence="4 5" key="1">
    <citation type="submission" date="2019-01" db="EMBL/GenBank/DDBJ databases">
        <title>Draft genome sequence of Psathyrella aberdarensis IHI B618.</title>
        <authorList>
            <person name="Buettner E."/>
            <person name="Kellner H."/>
        </authorList>
    </citation>
    <scope>NUCLEOTIDE SEQUENCE [LARGE SCALE GENOMIC DNA]</scope>
    <source>
        <strain evidence="4 5">IHI B618</strain>
    </source>
</reference>
<comment type="caution">
    <text evidence="4">The sequence shown here is derived from an EMBL/GenBank/DDBJ whole genome shotgun (WGS) entry which is preliminary data.</text>
</comment>
<feature type="region of interest" description="Disordered" evidence="2">
    <location>
        <begin position="26"/>
        <end position="52"/>
    </location>
</feature>
<evidence type="ECO:0000256" key="2">
    <source>
        <dbReference type="SAM" id="MobiDB-lite"/>
    </source>
</evidence>
<dbReference type="PANTHER" id="PTHR10039">
    <property type="entry name" value="AMELOGENIN"/>
    <property type="match status" value="1"/>
</dbReference>
<sequence>MPLESKPNILSRVFSRFSIRRNKPAAAQARDRLEGSSTVAAGPSPSSHPQKIDGDFIKLCSDAGWELLSKNIAPNALHDSRARYDAPKCDEDTRVEVIGEIMEWIQDRDAPQHLLCVTGAAGSGKSALQQTIAEHCSKSGILSATFFFSSADPTRNTISLIVPTIAYQMGLKHNAFRSSVAAAVEHDPHIFSRSLHSQMDALVVHPFESLQKAKQLEIDTFPHAILIDGLDECKGEPNVIADPTRVDADNRRRAEDQQAELLAAIKHCILNTELSFRVLVASRPEWAIRTALEPGGHLLKVAYHIQLSDQYDASADMRRYLQRRFEDIGLRIGDSKWFNEGDIETLVRAASGQFIYVATVYKYISERRASPSERLKIVLIWTPHVGQRARPFEALDVLYTNILLAAKNAYEAIDSHHERDFLLLFRAHHINIRGFQLYGIRWCQSADFFSMHSLGLEARAEESLISDLRSLVVLGTRLDIPDFIVLRLYHKSFSDFLEEESRAKDLFVPEARIRTYLAKCFMQRIIEWRLDIDSMPDRWEELPLPKSPWDSSRAVIERLAFSLSTAASALDHEVADFTQKGGWEKIDKLLPLAYHAGRSVAIGKNGLATSVDSVTT</sequence>
<evidence type="ECO:0000313" key="5">
    <source>
        <dbReference type="Proteomes" id="UP000290288"/>
    </source>
</evidence>
<evidence type="ECO:0000256" key="1">
    <source>
        <dbReference type="ARBA" id="ARBA00022737"/>
    </source>
</evidence>
<evidence type="ECO:0000259" key="3">
    <source>
        <dbReference type="Pfam" id="PF24883"/>
    </source>
</evidence>
<organism evidence="4 5">
    <name type="scientific">Candolleomyces aberdarensis</name>
    <dbReference type="NCBI Taxonomy" id="2316362"/>
    <lineage>
        <taxon>Eukaryota</taxon>
        <taxon>Fungi</taxon>
        <taxon>Dikarya</taxon>
        <taxon>Basidiomycota</taxon>
        <taxon>Agaricomycotina</taxon>
        <taxon>Agaricomycetes</taxon>
        <taxon>Agaricomycetidae</taxon>
        <taxon>Agaricales</taxon>
        <taxon>Agaricineae</taxon>
        <taxon>Psathyrellaceae</taxon>
        <taxon>Candolleomyces</taxon>
    </lineage>
</organism>
<dbReference type="PANTHER" id="PTHR10039:SF17">
    <property type="entry name" value="FUNGAL STAND N-TERMINAL GOODBYE DOMAIN-CONTAINING PROTEIN-RELATED"/>
    <property type="match status" value="1"/>
</dbReference>
<dbReference type="Proteomes" id="UP000290288">
    <property type="component" value="Unassembled WGS sequence"/>
</dbReference>
<protein>
    <recommendedName>
        <fullName evidence="3">Nephrocystin 3-like N-terminal domain-containing protein</fullName>
    </recommendedName>
</protein>
<evidence type="ECO:0000313" key="4">
    <source>
        <dbReference type="EMBL" id="RXW18416.1"/>
    </source>
</evidence>
<accession>A0A4Q2DHC3</accession>
<keyword evidence="1" id="KW-0677">Repeat</keyword>
<dbReference type="InterPro" id="IPR027417">
    <property type="entry name" value="P-loop_NTPase"/>
</dbReference>
<proteinExistence type="predicted"/>
<keyword evidence="5" id="KW-1185">Reference proteome</keyword>
<dbReference type="InterPro" id="IPR056884">
    <property type="entry name" value="NPHP3-like_N"/>
</dbReference>
<dbReference type="AlphaFoldDB" id="A0A4Q2DHC3"/>
<gene>
    <name evidence="4" type="ORF">EST38_g7433</name>
</gene>
<feature type="domain" description="Nephrocystin 3-like N-terminal" evidence="3">
    <location>
        <begin position="101"/>
        <end position="237"/>
    </location>
</feature>
<dbReference type="SUPFAM" id="SSF52540">
    <property type="entry name" value="P-loop containing nucleoside triphosphate hydrolases"/>
    <property type="match status" value="1"/>
</dbReference>
<dbReference type="Pfam" id="PF24883">
    <property type="entry name" value="NPHP3_N"/>
    <property type="match status" value="1"/>
</dbReference>